<feature type="compositionally biased region" description="Basic and acidic residues" evidence="1">
    <location>
        <begin position="143"/>
        <end position="154"/>
    </location>
</feature>
<reference evidence="3" key="1">
    <citation type="journal article" date="2020" name="Nature">
        <title>Giant virus diversity and host interactions through global metagenomics.</title>
        <authorList>
            <person name="Schulz F."/>
            <person name="Roux S."/>
            <person name="Paez-Espino D."/>
            <person name="Jungbluth S."/>
            <person name="Walsh D.A."/>
            <person name="Denef V.J."/>
            <person name="McMahon K.D."/>
            <person name="Konstantinidis K.T."/>
            <person name="Eloe-Fadrosh E.A."/>
            <person name="Kyrpides N.C."/>
            <person name="Woyke T."/>
        </authorList>
    </citation>
    <scope>NUCLEOTIDE SEQUENCE</scope>
    <source>
        <strain evidence="3">GVMAG-M-3300020185-18</strain>
    </source>
</reference>
<evidence type="ECO:0000256" key="2">
    <source>
        <dbReference type="SAM" id="Phobius"/>
    </source>
</evidence>
<organism evidence="3">
    <name type="scientific">viral metagenome</name>
    <dbReference type="NCBI Taxonomy" id="1070528"/>
    <lineage>
        <taxon>unclassified sequences</taxon>
        <taxon>metagenomes</taxon>
        <taxon>organismal metagenomes</taxon>
    </lineage>
</organism>
<sequence>MEQYIEIVLLSLLIALMYKTPIIITNFVETNKMLSRIIFVILIVLLQKYFGLNSGILAVGIFFAITYNKKILEGLDIPIEADESFEAMDNIGVADLDPKDSDKQAQYTSGTISKRNMVDLDRKFKKEAEKKKNSAVFAMPKNMEMKPKSLNYKE</sequence>
<dbReference type="AlphaFoldDB" id="A0A6C0C2N5"/>
<name>A0A6C0C2N5_9ZZZZ</name>
<proteinExistence type="predicted"/>
<feature type="transmembrane region" description="Helical" evidence="2">
    <location>
        <begin position="7"/>
        <end position="25"/>
    </location>
</feature>
<keyword evidence="2" id="KW-1133">Transmembrane helix</keyword>
<keyword evidence="2" id="KW-0472">Membrane</keyword>
<accession>A0A6C0C2N5</accession>
<protein>
    <submittedName>
        <fullName evidence="3">Uncharacterized protein</fullName>
    </submittedName>
</protein>
<evidence type="ECO:0000256" key="1">
    <source>
        <dbReference type="SAM" id="MobiDB-lite"/>
    </source>
</evidence>
<dbReference type="EMBL" id="MN739320">
    <property type="protein sequence ID" value="QHS98626.1"/>
    <property type="molecule type" value="Genomic_DNA"/>
</dbReference>
<keyword evidence="2" id="KW-0812">Transmembrane</keyword>
<feature type="region of interest" description="Disordered" evidence="1">
    <location>
        <begin position="131"/>
        <end position="154"/>
    </location>
</feature>
<evidence type="ECO:0000313" key="3">
    <source>
        <dbReference type="EMBL" id="QHS98626.1"/>
    </source>
</evidence>
<feature type="transmembrane region" description="Helical" evidence="2">
    <location>
        <begin position="37"/>
        <end position="65"/>
    </location>
</feature>